<evidence type="ECO:0000256" key="13">
    <source>
        <dbReference type="PIRSR" id="PIRSR006621-2"/>
    </source>
</evidence>
<feature type="binding site" evidence="13">
    <location>
        <position position="175"/>
    </location>
    <ligand>
        <name>FMN</name>
        <dbReference type="ChEBI" id="CHEBI:58210"/>
    </ligand>
</feature>
<dbReference type="GO" id="GO:0000049">
    <property type="term" value="F:tRNA binding"/>
    <property type="evidence" value="ECO:0007669"/>
    <property type="project" value="UniProtKB-KW"/>
</dbReference>
<evidence type="ECO:0000256" key="4">
    <source>
        <dbReference type="ARBA" id="ARBA00022643"/>
    </source>
</evidence>
<dbReference type="AlphaFoldDB" id="A0A1H2DSZ8"/>
<keyword evidence="7" id="KW-0694">RNA-binding</keyword>
<keyword evidence="5 11" id="KW-0819">tRNA processing</keyword>
<keyword evidence="3 11" id="KW-0285">Flavoprotein</keyword>
<keyword evidence="6" id="KW-0521">NADP</keyword>
<comment type="function">
    <text evidence="1 11">Catalyzes the synthesis of 5,6-dihydrouridine (D), a modified base found in the D-loop of most tRNAs, via the reduction of the C5-C6 double bond in target uridines.</text>
</comment>
<reference evidence="16" key="1">
    <citation type="submission" date="2016-10" db="EMBL/GenBank/DDBJ databases">
        <authorList>
            <person name="Varghese N."/>
            <person name="Submissions S."/>
        </authorList>
    </citation>
    <scope>NUCLEOTIDE SEQUENCE [LARGE SCALE GENOMIC DNA]</scope>
    <source>
        <strain evidence="16">DSM 3384</strain>
    </source>
</reference>
<feature type="binding site" evidence="13">
    <location>
        <position position="145"/>
    </location>
    <ligand>
        <name>FMN</name>
        <dbReference type="ChEBI" id="CHEBI:58210"/>
    </ligand>
</feature>
<evidence type="ECO:0000256" key="11">
    <source>
        <dbReference type="PIRNR" id="PIRNR006621"/>
    </source>
</evidence>
<evidence type="ECO:0000256" key="10">
    <source>
        <dbReference type="ARBA" id="ARBA00048802"/>
    </source>
</evidence>
<dbReference type="SUPFAM" id="SSF51395">
    <property type="entry name" value="FMN-linked oxidoreductases"/>
    <property type="match status" value="1"/>
</dbReference>
<evidence type="ECO:0000313" key="15">
    <source>
        <dbReference type="EMBL" id="SDT86019.1"/>
    </source>
</evidence>
<dbReference type="Gene3D" id="1.10.1200.80">
    <property type="entry name" value="Putative flavin oxidoreducatase, domain 2"/>
    <property type="match status" value="1"/>
</dbReference>
<comment type="catalytic activity">
    <reaction evidence="9">
        <text>a 5,6-dihydrouridine in tRNA + NADP(+) = a uridine in tRNA + NADPH + H(+)</text>
        <dbReference type="Rhea" id="RHEA:23624"/>
        <dbReference type="Rhea" id="RHEA-COMP:13339"/>
        <dbReference type="Rhea" id="RHEA-COMP:13887"/>
        <dbReference type="ChEBI" id="CHEBI:15378"/>
        <dbReference type="ChEBI" id="CHEBI:57783"/>
        <dbReference type="ChEBI" id="CHEBI:58349"/>
        <dbReference type="ChEBI" id="CHEBI:65315"/>
        <dbReference type="ChEBI" id="CHEBI:74443"/>
    </reaction>
</comment>
<dbReference type="InterPro" id="IPR013785">
    <property type="entry name" value="Aldolase_TIM"/>
</dbReference>
<dbReference type="PIRSF" id="PIRSF006621">
    <property type="entry name" value="Dus"/>
    <property type="match status" value="1"/>
</dbReference>
<protein>
    <recommendedName>
        <fullName evidence="11">tRNA-dihydrouridine synthase</fullName>
        <ecNumber evidence="11">1.3.1.-</ecNumber>
    </recommendedName>
</protein>
<feature type="binding site" evidence="13">
    <location>
        <begin position="230"/>
        <end position="231"/>
    </location>
    <ligand>
        <name>FMN</name>
        <dbReference type="ChEBI" id="CHEBI:58210"/>
    </ligand>
</feature>
<dbReference type="InterPro" id="IPR004652">
    <property type="entry name" value="DusB-like"/>
</dbReference>
<keyword evidence="2" id="KW-0820">tRNA-binding</keyword>
<evidence type="ECO:0000256" key="1">
    <source>
        <dbReference type="ARBA" id="ARBA00002790"/>
    </source>
</evidence>
<dbReference type="InterPro" id="IPR035587">
    <property type="entry name" value="DUS-like_FMN-bd"/>
</dbReference>
<dbReference type="PANTHER" id="PTHR45846:SF1">
    <property type="entry name" value="TRNA-DIHYDROURIDINE(47) SYNTHASE [NAD(P)(+)]-LIKE"/>
    <property type="match status" value="1"/>
</dbReference>
<dbReference type="InterPro" id="IPR001269">
    <property type="entry name" value="DUS_fam"/>
</dbReference>
<keyword evidence="4 11" id="KW-0288">FMN</keyword>
<evidence type="ECO:0000256" key="3">
    <source>
        <dbReference type="ARBA" id="ARBA00022630"/>
    </source>
</evidence>
<evidence type="ECO:0000256" key="8">
    <source>
        <dbReference type="ARBA" id="ARBA00023002"/>
    </source>
</evidence>
<organism evidence="15 16">
    <name type="scientific">Desulfobacula phenolica</name>
    <dbReference type="NCBI Taxonomy" id="90732"/>
    <lineage>
        <taxon>Bacteria</taxon>
        <taxon>Pseudomonadati</taxon>
        <taxon>Thermodesulfobacteriota</taxon>
        <taxon>Desulfobacteria</taxon>
        <taxon>Desulfobacterales</taxon>
        <taxon>Desulfobacteraceae</taxon>
        <taxon>Desulfobacula</taxon>
    </lineage>
</organism>
<comment type="catalytic activity">
    <reaction evidence="10">
        <text>a 5,6-dihydrouridine in tRNA + NAD(+) = a uridine in tRNA + NADH + H(+)</text>
        <dbReference type="Rhea" id="RHEA:54452"/>
        <dbReference type="Rhea" id="RHEA-COMP:13339"/>
        <dbReference type="Rhea" id="RHEA-COMP:13887"/>
        <dbReference type="ChEBI" id="CHEBI:15378"/>
        <dbReference type="ChEBI" id="CHEBI:57540"/>
        <dbReference type="ChEBI" id="CHEBI:57945"/>
        <dbReference type="ChEBI" id="CHEBI:65315"/>
        <dbReference type="ChEBI" id="CHEBI:74443"/>
    </reaction>
</comment>
<dbReference type="PANTHER" id="PTHR45846">
    <property type="entry name" value="TRNA-DIHYDROURIDINE(47) SYNTHASE [NAD(P)(+)]-LIKE"/>
    <property type="match status" value="1"/>
</dbReference>
<dbReference type="NCBIfam" id="TIGR00737">
    <property type="entry name" value="nifR3_yhdG"/>
    <property type="match status" value="1"/>
</dbReference>
<dbReference type="RefSeq" id="WP_175530255.1">
    <property type="nucleotide sequence ID" value="NZ_FNLL01000002.1"/>
</dbReference>
<dbReference type="GO" id="GO:0050660">
    <property type="term" value="F:flavin adenine dinucleotide binding"/>
    <property type="evidence" value="ECO:0007669"/>
    <property type="project" value="InterPro"/>
</dbReference>
<evidence type="ECO:0000256" key="5">
    <source>
        <dbReference type="ARBA" id="ARBA00022694"/>
    </source>
</evidence>
<evidence type="ECO:0000259" key="14">
    <source>
        <dbReference type="Pfam" id="PF01207"/>
    </source>
</evidence>
<evidence type="ECO:0000256" key="7">
    <source>
        <dbReference type="ARBA" id="ARBA00022884"/>
    </source>
</evidence>
<accession>A0A1H2DSZ8</accession>
<gene>
    <name evidence="15" type="ORF">SAMN04487931_102134</name>
</gene>
<evidence type="ECO:0000256" key="12">
    <source>
        <dbReference type="PIRSR" id="PIRSR006621-1"/>
    </source>
</evidence>
<dbReference type="Proteomes" id="UP000199608">
    <property type="component" value="Unassembled WGS sequence"/>
</dbReference>
<sequence length="341" mass="37726">MKANNLKIKDLKIHGKTFLAPLAGITNLPFRLLVKECGCAIVCSEMISAKGIFYNSEKTLTLLSSKKEEIPLSVQLFGSDPDSMARAAKVVQDLEIAAIIDINFGCSVKKVVKQGAGVALMKDPKLSETILTAVRKATCLPLTIKIRSGWDHSGHQAFNIAQIAQNAGVDAIAMHPRTASQGFKGTANWDLIKELKQRVSVPVIGNGDINCVEDAVRMIAHTKCDAVMVGRAAMTNPFILSQIDDFLETGSYQTPSEHDIFKIMKRLTQMYVEYFGEQPACRMLRGRLSWFVKGLPGCSDFRKNLSRIDSMDHALELIKEFETKLLETRPPKIGQFETRPV</sequence>
<keyword evidence="8 11" id="KW-0560">Oxidoreductase</keyword>
<dbReference type="InterPro" id="IPR024036">
    <property type="entry name" value="tRNA-dHydroUridine_Synthase_C"/>
</dbReference>
<feature type="active site" description="Proton donor" evidence="12">
    <location>
        <position position="106"/>
    </location>
</feature>
<comment type="cofactor">
    <cofactor evidence="11 13">
        <name>FMN</name>
        <dbReference type="ChEBI" id="CHEBI:58210"/>
    </cofactor>
</comment>
<keyword evidence="13" id="KW-0547">Nucleotide-binding</keyword>
<dbReference type="Gene3D" id="3.20.20.70">
    <property type="entry name" value="Aldolase class I"/>
    <property type="match status" value="1"/>
</dbReference>
<evidence type="ECO:0000256" key="9">
    <source>
        <dbReference type="ARBA" id="ARBA00048205"/>
    </source>
</evidence>
<keyword evidence="16" id="KW-1185">Reference proteome</keyword>
<dbReference type="Pfam" id="PF01207">
    <property type="entry name" value="Dus"/>
    <property type="match status" value="1"/>
</dbReference>
<dbReference type="CDD" id="cd02801">
    <property type="entry name" value="DUS_like_FMN"/>
    <property type="match status" value="1"/>
</dbReference>
<dbReference type="EMBL" id="FNLL01000002">
    <property type="protein sequence ID" value="SDT86019.1"/>
    <property type="molecule type" value="Genomic_DNA"/>
</dbReference>
<dbReference type="EC" id="1.3.1.-" evidence="11"/>
<dbReference type="GO" id="GO:0017150">
    <property type="term" value="F:tRNA dihydrouridine synthase activity"/>
    <property type="evidence" value="ECO:0007669"/>
    <property type="project" value="InterPro"/>
</dbReference>
<proteinExistence type="inferred from homology"/>
<name>A0A1H2DSZ8_9BACT</name>
<feature type="domain" description="DUS-like FMN-binding" evidence="14">
    <location>
        <begin position="19"/>
        <end position="319"/>
    </location>
</feature>
<feature type="binding site" evidence="13">
    <location>
        <position position="75"/>
    </location>
    <ligand>
        <name>FMN</name>
        <dbReference type="ChEBI" id="CHEBI:58210"/>
    </ligand>
</feature>
<evidence type="ECO:0000313" key="16">
    <source>
        <dbReference type="Proteomes" id="UP000199608"/>
    </source>
</evidence>
<comment type="similarity">
    <text evidence="11">Belongs to the dus family.</text>
</comment>
<evidence type="ECO:0000256" key="6">
    <source>
        <dbReference type="ARBA" id="ARBA00022857"/>
    </source>
</evidence>
<evidence type="ECO:0000256" key="2">
    <source>
        <dbReference type="ARBA" id="ARBA00022555"/>
    </source>
</evidence>